<name>A0A9Q3W8T3_9GAMM</name>
<dbReference type="PROSITE" id="PS51257">
    <property type="entry name" value="PROKAR_LIPOPROTEIN"/>
    <property type="match status" value="1"/>
</dbReference>
<dbReference type="InterPro" id="IPR002477">
    <property type="entry name" value="Peptidoglycan-bd-like"/>
</dbReference>
<evidence type="ECO:0000259" key="3">
    <source>
        <dbReference type="Pfam" id="PF01471"/>
    </source>
</evidence>
<evidence type="ECO:0000256" key="2">
    <source>
        <dbReference type="SAM" id="SignalP"/>
    </source>
</evidence>
<gene>
    <name evidence="4" type="ORF">LZG35_21370</name>
</gene>
<dbReference type="InterPro" id="IPR036365">
    <property type="entry name" value="PGBD-like_sf"/>
</dbReference>
<proteinExistence type="predicted"/>
<feature type="signal peptide" evidence="2">
    <location>
        <begin position="1"/>
        <end position="22"/>
    </location>
</feature>
<evidence type="ECO:0000256" key="1">
    <source>
        <dbReference type="SAM" id="MobiDB-lite"/>
    </source>
</evidence>
<evidence type="ECO:0000313" key="4">
    <source>
        <dbReference type="EMBL" id="MCE7511194.1"/>
    </source>
</evidence>
<dbReference type="Pfam" id="PF01471">
    <property type="entry name" value="PG_binding_1"/>
    <property type="match status" value="1"/>
</dbReference>
<keyword evidence="5" id="KW-1185">Reference proteome</keyword>
<sequence length="304" mass="34296">MKPSLLLLPLTAAILATGCASQQTTTMDSSADNQRLRQLEQENQQLRAQLGNEQPAPASQSPDLLPPNAKPGHCYARVVIPETYKTEMERVMVSAEDTKLTTTPARYETVQERVLVREATTKLITKPAEYRTVSEQVLVRPAYTTWKKGRGPIERIDQATGEIMCLVEVPAEYKTVQRKELVRPERVEEVTIPAEYKTIEVVKQVAPPQTHKQVIPAQYRDVPKQVKVTDADMEWREILCETNTTPDVIRRLQQALKDEGYDPTWVDGVYGSRTRAAVIAYQKDNNLPSGQLTMRTLEELGVKL</sequence>
<dbReference type="InterPro" id="IPR036366">
    <property type="entry name" value="PGBDSf"/>
</dbReference>
<dbReference type="Proteomes" id="UP001107961">
    <property type="component" value="Unassembled WGS sequence"/>
</dbReference>
<dbReference type="Gene3D" id="1.10.101.10">
    <property type="entry name" value="PGBD-like superfamily/PGBD"/>
    <property type="match status" value="1"/>
</dbReference>
<organism evidence="4 5">
    <name type="scientific">Alloalcanivorax xenomutans</name>
    <dbReference type="NCBI Taxonomy" id="1094342"/>
    <lineage>
        <taxon>Bacteria</taxon>
        <taxon>Pseudomonadati</taxon>
        <taxon>Pseudomonadota</taxon>
        <taxon>Gammaproteobacteria</taxon>
        <taxon>Oceanospirillales</taxon>
        <taxon>Alcanivoracaceae</taxon>
        <taxon>Alloalcanivorax</taxon>
    </lineage>
</organism>
<evidence type="ECO:0000313" key="5">
    <source>
        <dbReference type="Proteomes" id="UP001107961"/>
    </source>
</evidence>
<feature type="chain" id="PRO_5040420062" evidence="2">
    <location>
        <begin position="23"/>
        <end position="304"/>
    </location>
</feature>
<feature type="region of interest" description="Disordered" evidence="1">
    <location>
        <begin position="50"/>
        <end position="70"/>
    </location>
</feature>
<protein>
    <submittedName>
        <fullName evidence="4">Peptidoglycan-binding protein</fullName>
    </submittedName>
</protein>
<dbReference type="AlphaFoldDB" id="A0A9Q3W8T3"/>
<dbReference type="EMBL" id="JAJVKT010000044">
    <property type="protein sequence ID" value="MCE7511194.1"/>
    <property type="molecule type" value="Genomic_DNA"/>
</dbReference>
<dbReference type="RefSeq" id="WP_026948520.1">
    <property type="nucleotide sequence ID" value="NZ_CP169221.1"/>
</dbReference>
<accession>A0A9Q3W8T3</accession>
<comment type="caution">
    <text evidence="4">The sequence shown here is derived from an EMBL/GenBank/DDBJ whole genome shotgun (WGS) entry which is preliminary data.</text>
</comment>
<dbReference type="SUPFAM" id="SSF47090">
    <property type="entry name" value="PGBD-like"/>
    <property type="match status" value="1"/>
</dbReference>
<reference evidence="4" key="1">
    <citation type="submission" date="2022-01" db="EMBL/GenBank/DDBJ databases">
        <authorList>
            <person name="Karlyshev A.V."/>
            <person name="Jaspars M."/>
        </authorList>
    </citation>
    <scope>NUCLEOTIDE SEQUENCE</scope>
    <source>
        <strain evidence="4">AGSA3-2</strain>
    </source>
</reference>
<feature type="domain" description="Peptidoglycan binding-like" evidence="3">
    <location>
        <begin position="249"/>
        <end position="300"/>
    </location>
</feature>
<keyword evidence="2" id="KW-0732">Signal</keyword>